<dbReference type="GO" id="GO:0019829">
    <property type="term" value="F:ATPase-coupled monoatomic cation transmembrane transporter activity"/>
    <property type="evidence" value="ECO:0007669"/>
    <property type="project" value="InterPro"/>
</dbReference>
<dbReference type="InterPro" id="IPR036163">
    <property type="entry name" value="HMA_dom_sf"/>
</dbReference>
<dbReference type="InterPro" id="IPR027256">
    <property type="entry name" value="P-typ_ATPase_IB"/>
</dbReference>
<evidence type="ECO:0000313" key="3">
    <source>
        <dbReference type="Proteomes" id="UP000254051"/>
    </source>
</evidence>
<dbReference type="SUPFAM" id="SSF55008">
    <property type="entry name" value="HMA, heavy metal-associated domain"/>
    <property type="match status" value="1"/>
</dbReference>
<dbReference type="GO" id="GO:0046872">
    <property type="term" value="F:metal ion binding"/>
    <property type="evidence" value="ECO:0007669"/>
    <property type="project" value="InterPro"/>
</dbReference>
<dbReference type="EMBL" id="UHJJ01000002">
    <property type="protein sequence ID" value="SUQ12911.1"/>
    <property type="molecule type" value="Genomic_DNA"/>
</dbReference>
<accession>A0A316A0Z5</accession>
<dbReference type="InterPro" id="IPR006121">
    <property type="entry name" value="HMA_dom"/>
</dbReference>
<dbReference type="GO" id="GO:0016020">
    <property type="term" value="C:membrane"/>
    <property type="evidence" value="ECO:0007669"/>
    <property type="project" value="InterPro"/>
</dbReference>
<feature type="domain" description="HMA" evidence="1">
    <location>
        <begin position="1"/>
        <end position="65"/>
    </location>
</feature>
<dbReference type="AlphaFoldDB" id="A0A316A0Z5"/>
<dbReference type="Pfam" id="PF00403">
    <property type="entry name" value="HMA"/>
    <property type="match status" value="1"/>
</dbReference>
<evidence type="ECO:0000259" key="1">
    <source>
        <dbReference type="PROSITE" id="PS50846"/>
    </source>
</evidence>
<reference evidence="3" key="1">
    <citation type="submission" date="2017-07" db="EMBL/GenBank/DDBJ databases">
        <authorList>
            <person name="Varghese N."/>
            <person name="Submissions S."/>
        </authorList>
    </citation>
    <scope>NUCLEOTIDE SEQUENCE [LARGE SCALE GENOMIC DNA]</scope>
    <source>
        <strain evidence="3">NLAE-zl-C134</strain>
    </source>
</reference>
<dbReference type="RefSeq" id="WP_026184153.1">
    <property type="nucleotide sequence ID" value="NZ_QGDS01000002.1"/>
</dbReference>
<evidence type="ECO:0000313" key="2">
    <source>
        <dbReference type="EMBL" id="SUQ12911.1"/>
    </source>
</evidence>
<organism evidence="2 3">
    <name type="scientific">Faecalicatena contorta</name>
    <dbReference type="NCBI Taxonomy" id="39482"/>
    <lineage>
        <taxon>Bacteria</taxon>
        <taxon>Bacillati</taxon>
        <taxon>Bacillota</taxon>
        <taxon>Clostridia</taxon>
        <taxon>Lachnospirales</taxon>
        <taxon>Lachnospiraceae</taxon>
        <taxon>Faecalicatena</taxon>
    </lineage>
</organism>
<protein>
    <submittedName>
        <fullName evidence="2">Heavy-metal-associated domain-containing protein</fullName>
    </submittedName>
</protein>
<gene>
    <name evidence="2" type="ORF">SAMN05216529_102127</name>
</gene>
<name>A0A316A0Z5_9FIRM</name>
<proteinExistence type="predicted"/>
<dbReference type="PRINTS" id="PR00941">
    <property type="entry name" value="CDATPASE"/>
</dbReference>
<keyword evidence="3" id="KW-1185">Reference proteome</keyword>
<sequence length="73" mass="8045">MKKSFRLEGLDCANCAAKIEKEVKALDGVTDVTVNAMTAKMVLEADDGKMDEIIKTAEKIVKKHEPHVVMKKA</sequence>
<dbReference type="CDD" id="cd00371">
    <property type="entry name" value="HMA"/>
    <property type="match status" value="1"/>
</dbReference>
<dbReference type="PROSITE" id="PS50846">
    <property type="entry name" value="HMA_2"/>
    <property type="match status" value="1"/>
</dbReference>
<dbReference type="OrthoDB" id="7068874at2"/>
<dbReference type="Gene3D" id="3.30.70.100">
    <property type="match status" value="1"/>
</dbReference>
<dbReference type="Proteomes" id="UP000254051">
    <property type="component" value="Unassembled WGS sequence"/>
</dbReference>